<feature type="domain" description="ABM" evidence="1">
    <location>
        <begin position="2"/>
        <end position="96"/>
    </location>
</feature>
<dbReference type="OrthoDB" id="384737at2"/>
<dbReference type="PANTHER" id="PTHR34474:SF4">
    <property type="entry name" value="HEME OXYGENASE (STAPHYLOBILIN-PRODUCING) 1"/>
    <property type="match status" value="1"/>
</dbReference>
<dbReference type="STRING" id="142588.SAMN04488559_11069"/>
<keyword evidence="3" id="KW-1185">Reference proteome</keyword>
<dbReference type="Gene3D" id="3.30.70.100">
    <property type="match status" value="1"/>
</dbReference>
<dbReference type="InterPro" id="IPR007138">
    <property type="entry name" value="ABM_dom"/>
</dbReference>
<protein>
    <submittedName>
        <fullName evidence="2">Heme oxygenase (Staphylobilin-producing)</fullName>
    </submittedName>
</protein>
<dbReference type="Proteomes" id="UP000198948">
    <property type="component" value="Unassembled WGS sequence"/>
</dbReference>
<sequence length="108" mass="12342">MFVVTNTIKTQAENAEKIVQQFMSGHTGKAMEGIPGFQKFELLNRSNCKNPAVSEIVVLSYWESRAHQKAWVSSNSFKQLHKRERPKEHEGKETSMIISSEIAEYDVL</sequence>
<evidence type="ECO:0000259" key="1">
    <source>
        <dbReference type="PROSITE" id="PS51725"/>
    </source>
</evidence>
<gene>
    <name evidence="2" type="ORF">SAMN04488559_11069</name>
</gene>
<proteinExistence type="predicted"/>
<organism evidence="2 3">
    <name type="scientific">Isobaculum melis</name>
    <dbReference type="NCBI Taxonomy" id="142588"/>
    <lineage>
        <taxon>Bacteria</taxon>
        <taxon>Bacillati</taxon>
        <taxon>Bacillota</taxon>
        <taxon>Bacilli</taxon>
        <taxon>Lactobacillales</taxon>
        <taxon>Carnobacteriaceae</taxon>
        <taxon>Isobaculum</taxon>
    </lineage>
</organism>
<evidence type="ECO:0000313" key="3">
    <source>
        <dbReference type="Proteomes" id="UP000198948"/>
    </source>
</evidence>
<dbReference type="InterPro" id="IPR011008">
    <property type="entry name" value="Dimeric_a/b-barrel"/>
</dbReference>
<dbReference type="AlphaFoldDB" id="A0A1H9T1Q9"/>
<evidence type="ECO:0000313" key="2">
    <source>
        <dbReference type="EMBL" id="SER91202.1"/>
    </source>
</evidence>
<dbReference type="EMBL" id="FOHA01000010">
    <property type="protein sequence ID" value="SER91202.1"/>
    <property type="molecule type" value="Genomic_DNA"/>
</dbReference>
<dbReference type="SUPFAM" id="SSF54909">
    <property type="entry name" value="Dimeric alpha+beta barrel"/>
    <property type="match status" value="1"/>
</dbReference>
<accession>A0A1H9T1Q9</accession>
<dbReference type="RefSeq" id="WP_092652456.1">
    <property type="nucleotide sequence ID" value="NZ_FOHA01000010.1"/>
</dbReference>
<reference evidence="2 3" key="1">
    <citation type="submission" date="2016-10" db="EMBL/GenBank/DDBJ databases">
        <authorList>
            <person name="de Groot N.N."/>
        </authorList>
    </citation>
    <scope>NUCLEOTIDE SEQUENCE [LARGE SCALE GENOMIC DNA]</scope>
    <source>
        <strain evidence="2 3">DSM 13760</strain>
    </source>
</reference>
<dbReference type="InterPro" id="IPR050404">
    <property type="entry name" value="Heme-degrading_MO"/>
</dbReference>
<dbReference type="PANTHER" id="PTHR34474">
    <property type="entry name" value="SIGNAL TRANSDUCTION PROTEIN TRAP"/>
    <property type="match status" value="1"/>
</dbReference>
<dbReference type="PROSITE" id="PS51725">
    <property type="entry name" value="ABM"/>
    <property type="match status" value="1"/>
</dbReference>
<dbReference type="Pfam" id="PF03992">
    <property type="entry name" value="ABM"/>
    <property type="match status" value="1"/>
</dbReference>
<name>A0A1H9T1Q9_9LACT</name>